<keyword evidence="1" id="KW-0472">Membrane</keyword>
<evidence type="ECO:0000313" key="3">
    <source>
        <dbReference type="Proteomes" id="UP000028091"/>
    </source>
</evidence>
<name>A0A081L782_9BACI</name>
<keyword evidence="1" id="KW-0812">Transmembrane</keyword>
<gene>
    <name evidence="2" type="ORF">BA70_12065</name>
</gene>
<feature type="transmembrane region" description="Helical" evidence="1">
    <location>
        <begin position="21"/>
        <end position="40"/>
    </location>
</feature>
<organism evidence="2 3">
    <name type="scientific">Bacillus zhangzhouensis</name>
    <dbReference type="NCBI Taxonomy" id="1178540"/>
    <lineage>
        <taxon>Bacteria</taxon>
        <taxon>Bacillati</taxon>
        <taxon>Bacillota</taxon>
        <taxon>Bacilli</taxon>
        <taxon>Bacillales</taxon>
        <taxon>Bacillaceae</taxon>
        <taxon>Bacillus</taxon>
    </lineage>
</organism>
<keyword evidence="3" id="KW-1185">Reference proteome</keyword>
<feature type="transmembrane region" description="Helical" evidence="1">
    <location>
        <begin position="46"/>
        <end position="66"/>
    </location>
</feature>
<dbReference type="AlphaFoldDB" id="A0A081L782"/>
<dbReference type="eggNOG" id="ENOG5030CX9">
    <property type="taxonomic scope" value="Bacteria"/>
</dbReference>
<proteinExistence type="predicted"/>
<sequence>MDKLTSIILAAWLRVPRWFKQWLLVSISIFFFYMCFVKGLTRWHTLPPVTLISCAIGSFFIWMIWLQDQKNK</sequence>
<protein>
    <submittedName>
        <fullName evidence="2">Uncharacterized protein</fullName>
    </submittedName>
</protein>
<dbReference type="OrthoDB" id="2886610at2"/>
<evidence type="ECO:0000313" key="2">
    <source>
        <dbReference type="EMBL" id="KEP25108.1"/>
    </source>
</evidence>
<accession>A0A081L782</accession>
<keyword evidence="1" id="KW-1133">Transmembrane helix</keyword>
<dbReference type="RefSeq" id="WP_034324731.1">
    <property type="nucleotide sequence ID" value="NZ_JBCMYH010000016.1"/>
</dbReference>
<comment type="caution">
    <text evidence="2">The sequence shown here is derived from an EMBL/GenBank/DDBJ whole genome shotgun (WGS) entry which is preliminary data.</text>
</comment>
<dbReference type="EMBL" id="JOTP01000032">
    <property type="protein sequence ID" value="KEP25108.1"/>
    <property type="molecule type" value="Genomic_DNA"/>
</dbReference>
<evidence type="ECO:0000256" key="1">
    <source>
        <dbReference type="SAM" id="Phobius"/>
    </source>
</evidence>
<dbReference type="Proteomes" id="UP000028091">
    <property type="component" value="Unassembled WGS sequence"/>
</dbReference>
<reference evidence="2 3" key="1">
    <citation type="submission" date="2012-09" db="EMBL/GenBank/DDBJ databases">
        <title>Genome Sequence of Bacillus sp. DW5-4.</title>
        <authorList>
            <person name="Lai Q."/>
            <person name="Liu Y."/>
            <person name="Shao Z."/>
        </authorList>
    </citation>
    <scope>NUCLEOTIDE SEQUENCE [LARGE SCALE GENOMIC DNA]</scope>
    <source>
        <strain evidence="2 3">DW5-4</strain>
    </source>
</reference>